<name>A0AC61QQY3_9BACT</name>
<protein>
    <submittedName>
        <fullName evidence="1">Lactaldehyde reductase</fullName>
        <ecNumber evidence="1">1.1.1.77</ecNumber>
    </submittedName>
</protein>
<accession>A0AC61QQY3</accession>
<keyword evidence="2" id="KW-1185">Reference proteome</keyword>
<organism evidence="1 2">
    <name type="scientific">Palleniella muris</name>
    <dbReference type="NCBI Taxonomy" id="3038145"/>
    <lineage>
        <taxon>Bacteria</taxon>
        <taxon>Pseudomonadati</taxon>
        <taxon>Bacteroidota</taxon>
        <taxon>Bacteroidia</taxon>
        <taxon>Bacteroidales</taxon>
        <taxon>Prevotellaceae</taxon>
        <taxon>Palleniella</taxon>
    </lineage>
</organism>
<sequence length="384" mass="40696">MAQRFILNEVSYFGAGCRKELPEVLNRMGLKKALVCSDKGLIKVGTTAKVTEVLDDVNFPYEIYSEIKPNPTVTNVKQGVEAFKASGADCIIAIGGGSSMDTAKGIGIVANNPEFSDIVSLEGCAPTKKKSVPIIALPTTAGTGAEVTINYVIIDEERQAKMVCVDPNDIPAVAIVDPELMYSLPKGLTAATGMDALTHAIEGYITKGAWVMSDMYELQAIKMIAENLPIAVDEPTNPVGREGMALAQYIAAQAFSNVGLGLVHGMAHPMGSLHDIPHGVANALLLPTIMEFNMPKCIEKFGIIAKTMGVNTDGMTPEEAAKAAVDAVKALSIRVGIPQTLTELGIKEEDIPALAAQAITDVCTPGNPRDVTEAEIVELYKKVL</sequence>
<evidence type="ECO:0000313" key="2">
    <source>
        <dbReference type="Proteomes" id="UP000308886"/>
    </source>
</evidence>
<comment type="caution">
    <text evidence="1">The sequence shown here is derived from an EMBL/GenBank/DDBJ whole genome shotgun (WGS) entry which is preliminary data.</text>
</comment>
<gene>
    <name evidence="1" type="primary">fucO</name>
    <name evidence="1" type="ORF">E5358_06010</name>
</gene>
<dbReference type="Proteomes" id="UP000308886">
    <property type="component" value="Unassembled WGS sequence"/>
</dbReference>
<proteinExistence type="predicted"/>
<dbReference type="EMBL" id="SRZC01000008">
    <property type="protein sequence ID" value="TGX82603.1"/>
    <property type="molecule type" value="Genomic_DNA"/>
</dbReference>
<keyword evidence="1" id="KW-0560">Oxidoreductase</keyword>
<dbReference type="EC" id="1.1.1.77" evidence="1"/>
<evidence type="ECO:0000313" key="1">
    <source>
        <dbReference type="EMBL" id="TGX82603.1"/>
    </source>
</evidence>
<reference evidence="1" key="1">
    <citation type="submission" date="2019-04" db="EMBL/GenBank/DDBJ databases">
        <title>Microbes associate with the intestines of laboratory mice.</title>
        <authorList>
            <person name="Navarre W."/>
            <person name="Wong E."/>
            <person name="Huang K."/>
            <person name="Tropini C."/>
            <person name="Ng K."/>
            <person name="Yu B."/>
        </authorList>
    </citation>
    <scope>NUCLEOTIDE SEQUENCE</scope>
    <source>
        <strain evidence="1">NM73_A23</strain>
    </source>
</reference>